<keyword evidence="5 9" id="KW-0862">Zinc</keyword>
<evidence type="ECO:0000256" key="8">
    <source>
        <dbReference type="ARBA" id="ARBA00049243"/>
    </source>
</evidence>
<evidence type="ECO:0000256" key="5">
    <source>
        <dbReference type="ARBA" id="ARBA00022833"/>
    </source>
</evidence>
<reference evidence="11 12" key="1">
    <citation type="submission" date="2018-07" db="EMBL/GenBank/DDBJ databases">
        <title>Streptomyces species from bats.</title>
        <authorList>
            <person name="Dunlap C."/>
        </authorList>
    </citation>
    <scope>NUCLEOTIDE SEQUENCE [LARGE SCALE GENOMIC DNA]</scope>
    <source>
        <strain evidence="11 12">AC230</strain>
    </source>
</reference>
<accession>A0A370B6I1</accession>
<name>A0A370B6I1_9ACTN</name>
<dbReference type="CDD" id="cd08254">
    <property type="entry name" value="hydroxyacyl_CoA_DH"/>
    <property type="match status" value="1"/>
</dbReference>
<proteinExistence type="inferred from homology"/>
<evidence type="ECO:0000256" key="1">
    <source>
        <dbReference type="ARBA" id="ARBA00001947"/>
    </source>
</evidence>
<dbReference type="EMBL" id="QQNA01000103">
    <property type="protein sequence ID" value="RDG37400.1"/>
    <property type="molecule type" value="Genomic_DNA"/>
</dbReference>
<dbReference type="Gene3D" id="3.40.50.720">
    <property type="entry name" value="NAD(P)-binding Rossmann-like Domain"/>
    <property type="match status" value="1"/>
</dbReference>
<comment type="cofactor">
    <cofactor evidence="1 9">
        <name>Zn(2+)</name>
        <dbReference type="ChEBI" id="CHEBI:29105"/>
    </cofactor>
</comment>
<evidence type="ECO:0000259" key="10">
    <source>
        <dbReference type="SMART" id="SM00829"/>
    </source>
</evidence>
<evidence type="ECO:0000256" key="6">
    <source>
        <dbReference type="ARBA" id="ARBA00023002"/>
    </source>
</evidence>
<dbReference type="InterPro" id="IPR036291">
    <property type="entry name" value="NAD(P)-bd_dom_sf"/>
</dbReference>
<comment type="catalytic activity">
    <reaction evidence="7">
        <text>a secondary alcohol + NAD(+) = a ketone + NADH + H(+)</text>
        <dbReference type="Rhea" id="RHEA:10740"/>
        <dbReference type="ChEBI" id="CHEBI:15378"/>
        <dbReference type="ChEBI" id="CHEBI:17087"/>
        <dbReference type="ChEBI" id="CHEBI:35681"/>
        <dbReference type="ChEBI" id="CHEBI:57540"/>
        <dbReference type="ChEBI" id="CHEBI:57945"/>
        <dbReference type="EC" id="1.1.1.1"/>
    </reaction>
</comment>
<dbReference type="SMART" id="SM00829">
    <property type="entry name" value="PKS_ER"/>
    <property type="match status" value="1"/>
</dbReference>
<evidence type="ECO:0000256" key="3">
    <source>
        <dbReference type="ARBA" id="ARBA00013190"/>
    </source>
</evidence>
<gene>
    <name evidence="11" type="ORF">DVH02_14655</name>
</gene>
<dbReference type="OrthoDB" id="3567264at2"/>
<organism evidence="11 12">
    <name type="scientific">Streptomyces corynorhini</name>
    <dbReference type="NCBI Taxonomy" id="2282652"/>
    <lineage>
        <taxon>Bacteria</taxon>
        <taxon>Bacillati</taxon>
        <taxon>Actinomycetota</taxon>
        <taxon>Actinomycetes</taxon>
        <taxon>Kitasatosporales</taxon>
        <taxon>Streptomycetaceae</taxon>
        <taxon>Streptomyces</taxon>
    </lineage>
</organism>
<dbReference type="Gene3D" id="3.90.180.10">
    <property type="entry name" value="Medium-chain alcohol dehydrogenases, catalytic domain"/>
    <property type="match status" value="1"/>
</dbReference>
<comment type="caution">
    <text evidence="11">The sequence shown here is derived from an EMBL/GenBank/DDBJ whole genome shotgun (WGS) entry which is preliminary data.</text>
</comment>
<dbReference type="GO" id="GO:0005737">
    <property type="term" value="C:cytoplasm"/>
    <property type="evidence" value="ECO:0007669"/>
    <property type="project" value="TreeGrafter"/>
</dbReference>
<dbReference type="InterPro" id="IPR013149">
    <property type="entry name" value="ADH-like_C"/>
</dbReference>
<dbReference type="InterPro" id="IPR011032">
    <property type="entry name" value="GroES-like_sf"/>
</dbReference>
<keyword evidence="4 9" id="KW-0479">Metal-binding</keyword>
<dbReference type="RefSeq" id="WP_114624252.1">
    <property type="nucleotide sequence ID" value="NZ_QQNA01000103.1"/>
</dbReference>
<evidence type="ECO:0000256" key="7">
    <source>
        <dbReference type="ARBA" id="ARBA00049164"/>
    </source>
</evidence>
<dbReference type="GO" id="GO:0004022">
    <property type="term" value="F:alcohol dehydrogenase (NAD+) activity"/>
    <property type="evidence" value="ECO:0007669"/>
    <property type="project" value="UniProtKB-EC"/>
</dbReference>
<evidence type="ECO:0000256" key="4">
    <source>
        <dbReference type="ARBA" id="ARBA00022723"/>
    </source>
</evidence>
<comment type="similarity">
    <text evidence="2 9">Belongs to the zinc-containing alcohol dehydrogenase family.</text>
</comment>
<dbReference type="AlphaFoldDB" id="A0A370B6I1"/>
<dbReference type="GO" id="GO:0008270">
    <property type="term" value="F:zinc ion binding"/>
    <property type="evidence" value="ECO:0007669"/>
    <property type="project" value="InterPro"/>
</dbReference>
<sequence length="312" mass="31857">MQAWQFTEVGKALTRNEIPVPEAGPGEIVIEVRAAGLCHSDVGFLDGTLTALLPFRPITLGHEIAGVVAATGPGAARFAVGDRVAVPAAIEGPGTSSNGGFQPKVAVREDLVIPLPEGIAWDQAAAATDAGLTSYHAMVVQGRVSAGTKVGVIGFGGLGSLGAQVALAEGAEVYVAEKNEKVHAFARELGVAEVAKDITAFADEGLDVVVDFAGFGTTTAAAVETVRRDGRVVQVGLGVSEGTVNLQTLTLNQVTLIGSQAGSAEDCRAVLDLVAAGKVTSRITRIGFDDIADGIGRLERGEVIGRLVAVVE</sequence>
<dbReference type="PANTHER" id="PTHR42940">
    <property type="entry name" value="ALCOHOL DEHYDROGENASE 1-RELATED"/>
    <property type="match status" value="1"/>
</dbReference>
<dbReference type="PROSITE" id="PS00059">
    <property type="entry name" value="ADH_ZINC"/>
    <property type="match status" value="1"/>
</dbReference>
<keyword evidence="12" id="KW-1185">Reference proteome</keyword>
<dbReference type="Pfam" id="PF08240">
    <property type="entry name" value="ADH_N"/>
    <property type="match status" value="1"/>
</dbReference>
<dbReference type="SUPFAM" id="SSF50129">
    <property type="entry name" value="GroES-like"/>
    <property type="match status" value="1"/>
</dbReference>
<dbReference type="InterPro" id="IPR013154">
    <property type="entry name" value="ADH-like_N"/>
</dbReference>
<feature type="domain" description="Enoyl reductase (ER)" evidence="10">
    <location>
        <begin position="10"/>
        <end position="309"/>
    </location>
</feature>
<keyword evidence="6" id="KW-0560">Oxidoreductase</keyword>
<dbReference type="SUPFAM" id="SSF51735">
    <property type="entry name" value="NAD(P)-binding Rossmann-fold domains"/>
    <property type="match status" value="1"/>
</dbReference>
<dbReference type="InterPro" id="IPR002328">
    <property type="entry name" value="ADH_Zn_CS"/>
</dbReference>
<dbReference type="Proteomes" id="UP000253741">
    <property type="component" value="Unassembled WGS sequence"/>
</dbReference>
<evidence type="ECO:0000313" key="12">
    <source>
        <dbReference type="Proteomes" id="UP000253741"/>
    </source>
</evidence>
<dbReference type="Pfam" id="PF00107">
    <property type="entry name" value="ADH_zinc_N"/>
    <property type="match status" value="1"/>
</dbReference>
<comment type="catalytic activity">
    <reaction evidence="8">
        <text>a primary alcohol + NAD(+) = an aldehyde + NADH + H(+)</text>
        <dbReference type="Rhea" id="RHEA:10736"/>
        <dbReference type="ChEBI" id="CHEBI:15378"/>
        <dbReference type="ChEBI" id="CHEBI:15734"/>
        <dbReference type="ChEBI" id="CHEBI:17478"/>
        <dbReference type="ChEBI" id="CHEBI:57540"/>
        <dbReference type="ChEBI" id="CHEBI:57945"/>
        <dbReference type="EC" id="1.1.1.1"/>
    </reaction>
</comment>
<dbReference type="InterPro" id="IPR020843">
    <property type="entry name" value="ER"/>
</dbReference>
<dbReference type="EC" id="1.1.1.1" evidence="3"/>
<evidence type="ECO:0000313" key="11">
    <source>
        <dbReference type="EMBL" id="RDG37400.1"/>
    </source>
</evidence>
<evidence type="ECO:0000256" key="2">
    <source>
        <dbReference type="ARBA" id="ARBA00008072"/>
    </source>
</evidence>
<dbReference type="PANTHER" id="PTHR42940:SF8">
    <property type="entry name" value="VACUOLAR PROTEIN SORTING-ASSOCIATED PROTEIN 11"/>
    <property type="match status" value="1"/>
</dbReference>
<evidence type="ECO:0000256" key="9">
    <source>
        <dbReference type="RuleBase" id="RU361277"/>
    </source>
</evidence>
<protein>
    <recommendedName>
        <fullName evidence="3">alcohol dehydrogenase</fullName>
        <ecNumber evidence="3">1.1.1.1</ecNumber>
    </recommendedName>
</protein>